<evidence type="ECO:0000313" key="2">
    <source>
        <dbReference type="Proteomes" id="UP000095285"/>
    </source>
</evidence>
<reference evidence="2" key="1">
    <citation type="submission" date="2012-04" db="EMBL/GenBank/DDBJ databases">
        <title>The Genome Sequence of Loa loa.</title>
        <authorList>
            <consortium name="The Broad Institute Genome Sequencing Platform"/>
            <consortium name="Broad Institute Genome Sequencing Center for Infectious Disease"/>
            <person name="Nutman T.B."/>
            <person name="Fink D.L."/>
            <person name="Russ C."/>
            <person name="Young S."/>
            <person name="Zeng Q."/>
            <person name="Gargeya S."/>
            <person name="Alvarado L."/>
            <person name="Berlin A."/>
            <person name="Chapman S.B."/>
            <person name="Chen Z."/>
            <person name="Freedman E."/>
            <person name="Gellesch M."/>
            <person name="Goldberg J."/>
            <person name="Griggs A."/>
            <person name="Gujja S."/>
            <person name="Heilman E.R."/>
            <person name="Heiman D."/>
            <person name="Howarth C."/>
            <person name="Mehta T."/>
            <person name="Neiman D."/>
            <person name="Pearson M."/>
            <person name="Roberts A."/>
            <person name="Saif S."/>
            <person name="Shea T."/>
            <person name="Shenoy N."/>
            <person name="Sisk P."/>
            <person name="Stolte C."/>
            <person name="Sykes S."/>
            <person name="White J."/>
            <person name="Yandava C."/>
            <person name="Haas B."/>
            <person name="Henn M.R."/>
            <person name="Nusbaum C."/>
            <person name="Birren B."/>
        </authorList>
    </citation>
    <scope>NUCLEOTIDE SEQUENCE [LARGE SCALE GENOMIC DNA]</scope>
</reference>
<feature type="region of interest" description="Disordered" evidence="1">
    <location>
        <begin position="303"/>
        <end position="328"/>
    </location>
</feature>
<keyword evidence="2" id="KW-1185">Reference proteome</keyword>
<dbReference type="WBParaSite" id="EN70_6206">
    <property type="protein sequence ID" value="EN70_6206"/>
    <property type="gene ID" value="EN70_6206"/>
</dbReference>
<accession>A0A1I7VTZ6</accession>
<evidence type="ECO:0000313" key="3">
    <source>
        <dbReference type="WBParaSite" id="EN70_6206"/>
    </source>
</evidence>
<sequence>MNDKKAVDGDFSPGRNKVKKLLERFEKPQTVAARNSFSSLTVRDRCQPKSRHRSSKQAFAGIYQKRSILKRQSKSHTDIRPNVRSSMIARRRGVMSKSYSHGDQVDFISVIRRDISRKSMITNSNTDTAVALVTPMISGSSDHDDACDRSLLVRSMYASSSGSYIIERERECRNRPKPPPPAKPATLKNKIACGGIQCTFPQISKLDVSTANESLPKVLSNTIDSSKRAREGRKNHGGKVISTSEDTTTESSSLFETRRITDLYTEEFKRVECEPPILESTERSNARTTIINKRTSFINEEIKKPKMKPPPPPTQSLVHPSHSARGSSKIETIRKKLNLEGISNTNQDNTLNNVDGDESAPPKAHRFERCLDSWHIPSVPSIPPPLPPVLSPHDPINDAMYEEIEQLTYTEENGEIYKTKAIDEQIDEVLMQEANYDKRSGNHL</sequence>
<organism evidence="2 3">
    <name type="scientific">Loa loa</name>
    <name type="common">Eye worm</name>
    <name type="synonym">Filaria loa</name>
    <dbReference type="NCBI Taxonomy" id="7209"/>
    <lineage>
        <taxon>Eukaryota</taxon>
        <taxon>Metazoa</taxon>
        <taxon>Ecdysozoa</taxon>
        <taxon>Nematoda</taxon>
        <taxon>Chromadorea</taxon>
        <taxon>Rhabditida</taxon>
        <taxon>Spirurina</taxon>
        <taxon>Spiruromorpha</taxon>
        <taxon>Filarioidea</taxon>
        <taxon>Onchocercidae</taxon>
        <taxon>Loa</taxon>
    </lineage>
</organism>
<proteinExistence type="predicted"/>
<feature type="region of interest" description="Disordered" evidence="1">
    <location>
        <begin position="225"/>
        <end position="248"/>
    </location>
</feature>
<protein>
    <submittedName>
        <fullName evidence="3">WH2 domain-containing protein</fullName>
    </submittedName>
</protein>
<feature type="compositionally biased region" description="Basic and acidic residues" evidence="1">
    <location>
        <begin position="225"/>
        <end position="234"/>
    </location>
</feature>
<dbReference type="AlphaFoldDB" id="A0A1I7VTZ6"/>
<evidence type="ECO:0000256" key="1">
    <source>
        <dbReference type="SAM" id="MobiDB-lite"/>
    </source>
</evidence>
<name>A0A1I7VTZ6_LOALO</name>
<dbReference type="Proteomes" id="UP000095285">
    <property type="component" value="Unassembled WGS sequence"/>
</dbReference>
<reference evidence="3" key="2">
    <citation type="submission" date="2016-11" db="UniProtKB">
        <authorList>
            <consortium name="WormBaseParasite"/>
        </authorList>
    </citation>
    <scope>IDENTIFICATION</scope>
</reference>